<sequence>MKSYYKLKMIIALVMLNNCTISNAGPLNDEISNFAERCGADFIVFLSECATDNSSKSNIACLAILNDYSKNCL</sequence>
<accession>M6CX78</accession>
<reference evidence="2 3" key="1">
    <citation type="submission" date="2013-01" db="EMBL/GenBank/DDBJ databases">
        <authorList>
            <person name="Harkins D.M."/>
            <person name="Durkin A.S."/>
            <person name="Brinkac L.M."/>
            <person name="Haft D.H."/>
            <person name="Selengut J.D."/>
            <person name="Sanka R."/>
            <person name="DePew J."/>
            <person name="Purushe J."/>
            <person name="Galloway R.L."/>
            <person name="Vinetz J.M."/>
            <person name="Sutton G.G."/>
            <person name="Nierman W.C."/>
            <person name="Fouts D.E."/>
        </authorList>
    </citation>
    <scope>NUCLEOTIDE SEQUENCE [LARGE SCALE GENOMIC DNA]</scope>
    <source>
        <strain evidence="2 3">79601</strain>
    </source>
</reference>
<feature type="signal peptide" evidence="1">
    <location>
        <begin position="1"/>
        <end position="24"/>
    </location>
</feature>
<name>M6CX78_9LEPT</name>
<feature type="chain" id="PRO_5004076456" description="Lipoprotein" evidence="1">
    <location>
        <begin position="25"/>
        <end position="73"/>
    </location>
</feature>
<dbReference type="Proteomes" id="UP000011988">
    <property type="component" value="Unassembled WGS sequence"/>
</dbReference>
<proteinExistence type="predicted"/>
<gene>
    <name evidence="2" type="ORF">LEP1GSC194_3771</name>
</gene>
<dbReference type="AlphaFoldDB" id="M6CX78"/>
<keyword evidence="1" id="KW-0732">Signal</keyword>
<comment type="caution">
    <text evidence="2">The sequence shown here is derived from an EMBL/GenBank/DDBJ whole genome shotgun (WGS) entry which is preliminary data.</text>
</comment>
<protein>
    <recommendedName>
        <fullName evidence="4">Lipoprotein</fullName>
    </recommendedName>
</protein>
<evidence type="ECO:0000313" key="2">
    <source>
        <dbReference type="EMBL" id="EMJ96299.1"/>
    </source>
</evidence>
<dbReference type="EMBL" id="ANIK01000027">
    <property type="protein sequence ID" value="EMJ96299.1"/>
    <property type="molecule type" value="Genomic_DNA"/>
</dbReference>
<evidence type="ECO:0000256" key="1">
    <source>
        <dbReference type="SAM" id="SignalP"/>
    </source>
</evidence>
<organism evidence="2 3">
    <name type="scientific">Leptospira alstonii serovar Sichuan str. 79601</name>
    <dbReference type="NCBI Taxonomy" id="1218565"/>
    <lineage>
        <taxon>Bacteria</taxon>
        <taxon>Pseudomonadati</taxon>
        <taxon>Spirochaetota</taxon>
        <taxon>Spirochaetia</taxon>
        <taxon>Leptospirales</taxon>
        <taxon>Leptospiraceae</taxon>
        <taxon>Leptospira</taxon>
    </lineage>
</organism>
<evidence type="ECO:0008006" key="4">
    <source>
        <dbReference type="Google" id="ProtNLM"/>
    </source>
</evidence>
<evidence type="ECO:0000313" key="3">
    <source>
        <dbReference type="Proteomes" id="UP000011988"/>
    </source>
</evidence>